<dbReference type="GO" id="GO:0140662">
    <property type="term" value="F:ATP-dependent protein folding chaperone"/>
    <property type="evidence" value="ECO:0007669"/>
    <property type="project" value="InterPro"/>
</dbReference>
<comment type="subcellular location">
    <subcellularLocation>
        <location evidence="1">Endoplasmic reticulum lumen</location>
    </subcellularLocation>
</comment>
<evidence type="ECO:0000256" key="3">
    <source>
        <dbReference type="ARBA" id="ARBA00022741"/>
    </source>
</evidence>
<dbReference type="PROSITE" id="PS01036">
    <property type="entry name" value="HSP70_3"/>
    <property type="match status" value="1"/>
</dbReference>
<dbReference type="Gene3D" id="3.30.30.30">
    <property type="match status" value="1"/>
</dbReference>
<gene>
    <name evidence="8" type="ORF">JKILLFL_G3733</name>
</gene>
<dbReference type="Pfam" id="PF00012">
    <property type="entry name" value="HSP70"/>
    <property type="match status" value="1"/>
</dbReference>
<sequence>MRGSTAATAAGMTRGRGRRRLSLLPAFHVLGLAVLAALAVGVQPAHGVGVVGIDYGTAWIKASLMKPGLPFDVVLAKDSKRKIQAAVAWKGEDDRLFGTDAANLASRFPTDSFQATKLLLGIPCDGASEQHAASFIDRASVLHGTNVVPAPNNRAACAYQRGNANNTVYSVEELVGMQLANIKQLAEATAGERISAFSSMSSSGAYGLYGGLDVVVTVPAFYSAPERQAIYDAAGLVGMRPRLVSDGAAVAVNYALTRTFPEPERHIFYDSGAGSTRATLVEFSTRKVTPDSITTAASTPKEVTYIDVLSVGWNRNAGGLALDLILRDLLIQKFEAGPSAARLQTPIRQNQRALARLLREANRVKHILSANLFAASNIEGLAEDIDFRTRVEREEFEAAVRSAADLESGFVSPIADAIKQAPRVNGFADIASVVLVGGNSRVPLVHQAITSLGGVPEAKIAQNVNADEAAVMGAAFYGASFNPQLKMKAIKARDYNPYSIVLKEPSGKPQVVFPAGPLETDAVLRQYDGVADDFVIELGYEHELPIFGSQTTRFNVTGVSSALSSIKAAGELKSVDTHLNLSIVARPIGTLGIEEAELQVQRKPGTIVDSIRSFFGGSVVAPVPTDANDTEAANITETQADRDAYLKADRTLVLNVVRLPPSGSVRDGKMAPDEYRASKDRLYTLDRAAERRAEREEARNQLESYLYRVRDLLDDDKSFEAASKPAEREAIQTKLSELQSWVSGDGDGADTAHLRLKRASLETLVKPVEKRLTQASARKGAFTKFGKVQKDAETFLADARANLTIAMSKNEGSKYSASELDSLERTLSKDTKWFQEGAEAQKKRGPDDDAAINVEEVEKRAKKINDTIVKLRRRKIPKTRPKSGAKTSSSSSSAPPKPSSSESQGKKKAEEQDEKTSESGHSGGVHDEL</sequence>
<dbReference type="CDD" id="cd10230">
    <property type="entry name" value="ASKHA_NBD_HSP70_HYOU1"/>
    <property type="match status" value="1"/>
</dbReference>
<protein>
    <recommendedName>
        <fullName evidence="10">Actin-like ATPase domain-containing protein</fullName>
    </recommendedName>
</protein>
<evidence type="ECO:0000256" key="5">
    <source>
        <dbReference type="ARBA" id="ARBA00023186"/>
    </source>
</evidence>
<evidence type="ECO:0008006" key="10">
    <source>
        <dbReference type="Google" id="ProtNLM"/>
    </source>
</evidence>
<dbReference type="GO" id="GO:0005788">
    <property type="term" value="C:endoplasmic reticulum lumen"/>
    <property type="evidence" value="ECO:0007669"/>
    <property type="project" value="UniProtKB-SubCell"/>
</dbReference>
<evidence type="ECO:0000256" key="4">
    <source>
        <dbReference type="ARBA" id="ARBA00022840"/>
    </source>
</evidence>
<dbReference type="InterPro" id="IPR043129">
    <property type="entry name" value="ATPase_NBD"/>
</dbReference>
<dbReference type="PANTHER" id="PTHR45639:SF3">
    <property type="entry name" value="HYPOXIA UP-REGULATED PROTEIN 1"/>
    <property type="match status" value="1"/>
</dbReference>
<dbReference type="AlphaFoldDB" id="A0A9N8QDA9"/>
<evidence type="ECO:0000256" key="6">
    <source>
        <dbReference type="SAM" id="MobiDB-lite"/>
    </source>
</evidence>
<evidence type="ECO:0000256" key="7">
    <source>
        <dbReference type="SAM" id="SignalP"/>
    </source>
</evidence>
<dbReference type="Proteomes" id="UP000836404">
    <property type="component" value="Unassembled WGS sequence"/>
</dbReference>
<evidence type="ECO:0000256" key="2">
    <source>
        <dbReference type="ARBA" id="ARBA00022729"/>
    </source>
</evidence>
<proteinExistence type="predicted"/>
<keyword evidence="3" id="KW-0547">Nucleotide-binding</keyword>
<dbReference type="PRINTS" id="PR00301">
    <property type="entry name" value="HEATSHOCK70"/>
</dbReference>
<dbReference type="Gene3D" id="3.30.420.40">
    <property type="match status" value="2"/>
</dbReference>
<name>A0A9N8QDA9_9BASI</name>
<dbReference type="GO" id="GO:0034663">
    <property type="term" value="C:endoplasmic reticulum chaperone complex"/>
    <property type="evidence" value="ECO:0007669"/>
    <property type="project" value="TreeGrafter"/>
</dbReference>
<keyword evidence="4" id="KW-0067">ATP-binding</keyword>
<dbReference type="Gene3D" id="1.20.1270.10">
    <property type="match status" value="1"/>
</dbReference>
<dbReference type="GO" id="GO:0005524">
    <property type="term" value="F:ATP binding"/>
    <property type="evidence" value="ECO:0007669"/>
    <property type="project" value="UniProtKB-KW"/>
</dbReference>
<dbReference type="PANTHER" id="PTHR45639">
    <property type="entry name" value="HSC70CB, ISOFORM G-RELATED"/>
    <property type="match status" value="1"/>
</dbReference>
<feature type="signal peptide" evidence="7">
    <location>
        <begin position="1"/>
        <end position="47"/>
    </location>
</feature>
<evidence type="ECO:0000256" key="1">
    <source>
        <dbReference type="ARBA" id="ARBA00004319"/>
    </source>
</evidence>
<dbReference type="Gene3D" id="3.90.640.10">
    <property type="entry name" value="Actin, Chain A, domain 4"/>
    <property type="match status" value="1"/>
</dbReference>
<organism evidence="8 9">
    <name type="scientific">Tilletia laevis</name>
    <dbReference type="NCBI Taxonomy" id="157183"/>
    <lineage>
        <taxon>Eukaryota</taxon>
        <taxon>Fungi</taxon>
        <taxon>Dikarya</taxon>
        <taxon>Basidiomycota</taxon>
        <taxon>Ustilaginomycotina</taxon>
        <taxon>Exobasidiomycetes</taxon>
        <taxon>Tilletiales</taxon>
        <taxon>Tilletiaceae</taxon>
        <taxon>Tilletia</taxon>
    </lineage>
</organism>
<evidence type="ECO:0000313" key="8">
    <source>
        <dbReference type="EMBL" id="CAD6923444.1"/>
    </source>
</evidence>
<reference evidence="8 9" key="1">
    <citation type="submission" date="2020-10" db="EMBL/GenBank/DDBJ databases">
        <authorList>
            <person name="Sedaghatjoo S."/>
        </authorList>
    </citation>
    <scope>NUCLEOTIDE SEQUENCE [LARGE SCALE GENOMIC DNA]</scope>
    <source>
        <strain evidence="8 9">LLFL</strain>
    </source>
</reference>
<keyword evidence="2 7" id="KW-0732">Signal</keyword>
<keyword evidence="9" id="KW-1185">Reference proteome</keyword>
<feature type="compositionally biased region" description="Basic and acidic residues" evidence="6">
    <location>
        <begin position="904"/>
        <end position="929"/>
    </location>
</feature>
<evidence type="ECO:0000313" key="9">
    <source>
        <dbReference type="Proteomes" id="UP000836404"/>
    </source>
</evidence>
<feature type="region of interest" description="Disordered" evidence="6">
    <location>
        <begin position="862"/>
        <end position="929"/>
    </location>
</feature>
<feature type="compositionally biased region" description="Low complexity" evidence="6">
    <location>
        <begin position="884"/>
        <end position="903"/>
    </location>
</feature>
<keyword evidence="5" id="KW-0143">Chaperone</keyword>
<accession>A0A9N8QDA9</accession>
<dbReference type="SUPFAM" id="SSF100934">
    <property type="entry name" value="Heat shock protein 70kD (HSP70), C-terminal subdomain"/>
    <property type="match status" value="1"/>
</dbReference>
<feature type="compositionally biased region" description="Basic residues" evidence="6">
    <location>
        <begin position="870"/>
        <end position="883"/>
    </location>
</feature>
<dbReference type="EMBL" id="CAJHJF010002058">
    <property type="protein sequence ID" value="CAD6923444.1"/>
    <property type="molecule type" value="Genomic_DNA"/>
</dbReference>
<comment type="caution">
    <text evidence="8">The sequence shown here is derived from an EMBL/GenBank/DDBJ whole genome shotgun (WGS) entry which is preliminary data.</text>
</comment>
<feature type="chain" id="PRO_5040122867" description="Actin-like ATPase domain-containing protein" evidence="7">
    <location>
        <begin position="48"/>
        <end position="929"/>
    </location>
</feature>
<dbReference type="InterPro" id="IPR018181">
    <property type="entry name" value="Heat_shock_70_CS"/>
</dbReference>
<dbReference type="InterPro" id="IPR029048">
    <property type="entry name" value="HSP70_C_sf"/>
</dbReference>
<dbReference type="InterPro" id="IPR013126">
    <property type="entry name" value="Hsp_70_fam"/>
</dbReference>
<dbReference type="SUPFAM" id="SSF53067">
    <property type="entry name" value="Actin-like ATPase domain"/>
    <property type="match status" value="2"/>
</dbReference>
<dbReference type="GO" id="GO:0030968">
    <property type="term" value="P:endoplasmic reticulum unfolded protein response"/>
    <property type="evidence" value="ECO:0007669"/>
    <property type="project" value="TreeGrafter"/>
</dbReference>